<dbReference type="EC" id="6.3.5.5" evidence="1"/>
<dbReference type="SMART" id="SM00851">
    <property type="entry name" value="MGS"/>
    <property type="match status" value="1"/>
</dbReference>
<reference evidence="6" key="1">
    <citation type="submission" date="2018-05" db="EMBL/GenBank/DDBJ databases">
        <authorList>
            <person name="Lanie J.A."/>
            <person name="Ng W.-L."/>
            <person name="Kazmierczak K.M."/>
            <person name="Andrzejewski T.M."/>
            <person name="Davidsen T.M."/>
            <person name="Wayne K.J."/>
            <person name="Tettelin H."/>
            <person name="Glass J.I."/>
            <person name="Rusch D."/>
            <person name="Podicherti R."/>
            <person name="Tsui H.-C.T."/>
            <person name="Winkler M.E."/>
        </authorList>
    </citation>
    <scope>NUCLEOTIDE SEQUENCE</scope>
</reference>
<dbReference type="EMBL" id="UINC01112050">
    <property type="protein sequence ID" value="SVC80702.1"/>
    <property type="molecule type" value="Genomic_DNA"/>
</dbReference>
<dbReference type="InterPro" id="IPR033937">
    <property type="entry name" value="MGS_CPS_CarB"/>
</dbReference>
<evidence type="ECO:0000259" key="5">
    <source>
        <dbReference type="PROSITE" id="PS51855"/>
    </source>
</evidence>
<accession>A0A382Q871</accession>
<dbReference type="GO" id="GO:0006541">
    <property type="term" value="P:glutamine metabolic process"/>
    <property type="evidence" value="ECO:0007669"/>
    <property type="project" value="TreeGrafter"/>
</dbReference>
<dbReference type="InterPro" id="IPR011607">
    <property type="entry name" value="MGS-like_dom"/>
</dbReference>
<dbReference type="Pfam" id="PF02142">
    <property type="entry name" value="MGS"/>
    <property type="match status" value="1"/>
</dbReference>
<dbReference type="PANTHER" id="PTHR11405:SF53">
    <property type="entry name" value="CARBAMOYL-PHOSPHATE SYNTHASE [AMMONIA], MITOCHONDRIAL"/>
    <property type="match status" value="1"/>
</dbReference>
<dbReference type="GO" id="GO:0005524">
    <property type="term" value="F:ATP binding"/>
    <property type="evidence" value="ECO:0007669"/>
    <property type="project" value="UniProtKB-KW"/>
</dbReference>
<feature type="domain" description="MGS-like" evidence="5">
    <location>
        <begin position="22"/>
        <end position="155"/>
    </location>
</feature>
<protein>
    <recommendedName>
        <fullName evidence="1">carbamoyl-phosphate synthase (glutamine-hydrolyzing)</fullName>
        <ecNumber evidence="1">6.3.5.5</ecNumber>
    </recommendedName>
</protein>
<dbReference type="InterPro" id="IPR036914">
    <property type="entry name" value="MGS-like_dom_sf"/>
</dbReference>
<evidence type="ECO:0000256" key="2">
    <source>
        <dbReference type="ARBA" id="ARBA00022598"/>
    </source>
</evidence>
<dbReference type="GO" id="GO:0004088">
    <property type="term" value="F:carbamoyl-phosphate synthase (glutamine-hydrolyzing) activity"/>
    <property type="evidence" value="ECO:0007669"/>
    <property type="project" value="UniProtKB-EC"/>
</dbReference>
<dbReference type="GO" id="GO:0005737">
    <property type="term" value="C:cytoplasm"/>
    <property type="evidence" value="ECO:0007669"/>
    <property type="project" value="TreeGrafter"/>
</dbReference>
<evidence type="ECO:0000256" key="3">
    <source>
        <dbReference type="ARBA" id="ARBA00022741"/>
    </source>
</evidence>
<dbReference type="AlphaFoldDB" id="A0A382Q871"/>
<dbReference type="Gene3D" id="3.40.50.1380">
    <property type="entry name" value="Methylglyoxal synthase-like domain"/>
    <property type="match status" value="1"/>
</dbReference>
<dbReference type="SUPFAM" id="SSF52335">
    <property type="entry name" value="Methylglyoxal synthase-like"/>
    <property type="match status" value="1"/>
</dbReference>
<keyword evidence="4" id="KW-0067">ATP-binding</keyword>
<name>A0A382Q871_9ZZZZ</name>
<keyword evidence="3" id="KW-0547">Nucleotide-binding</keyword>
<evidence type="ECO:0000313" key="6">
    <source>
        <dbReference type="EMBL" id="SVC80702.1"/>
    </source>
</evidence>
<organism evidence="6">
    <name type="scientific">marine metagenome</name>
    <dbReference type="NCBI Taxonomy" id="408172"/>
    <lineage>
        <taxon>unclassified sequences</taxon>
        <taxon>metagenomes</taxon>
        <taxon>ecological metagenomes</taxon>
    </lineage>
</organism>
<dbReference type="PANTHER" id="PTHR11405">
    <property type="entry name" value="CARBAMOYLTRANSFERASE FAMILY MEMBER"/>
    <property type="match status" value="1"/>
</dbReference>
<dbReference type="PROSITE" id="PS51855">
    <property type="entry name" value="MGS"/>
    <property type="match status" value="1"/>
</dbReference>
<evidence type="ECO:0000256" key="1">
    <source>
        <dbReference type="ARBA" id="ARBA00012738"/>
    </source>
</evidence>
<gene>
    <name evidence="6" type="ORF">METZ01_LOCUS333556</name>
</gene>
<sequence>MTFYIDFDNGHFFRKVSISANSNIPEKGTVFISVNNQDKLNIIPIARDLYEMGFNILATSGTAKELIRNGIPVDPVFKVGEGRPNVVDGIKNDEIDLVINTPLGAQARYDEESIGKACIQKNIMVITTLSGAETIVRAIRLTGPVNVKSLQEYHI</sequence>
<proteinExistence type="predicted"/>
<evidence type="ECO:0000256" key="4">
    <source>
        <dbReference type="ARBA" id="ARBA00022840"/>
    </source>
</evidence>
<keyword evidence="2" id="KW-0436">Ligase</keyword>
<dbReference type="CDD" id="cd01424">
    <property type="entry name" value="MGS_CPS_II"/>
    <property type="match status" value="1"/>
</dbReference>